<keyword evidence="13" id="KW-1185">Reference proteome</keyword>
<feature type="compositionally biased region" description="Low complexity" evidence="10">
    <location>
        <begin position="557"/>
        <end position="583"/>
    </location>
</feature>
<keyword evidence="7" id="KW-0804">Transcription</keyword>
<sequence length="864" mass="95643">MLSNPKNLQRHRQHRRQQSTPTAYDAPKVPTLPTNQKNASHRRGMSLDQRRRQSPTQDTGSITNQGFNDNQQHILQETQLHRLACQGQQPTRFFNPTDDENYLISPLVTPQRKNFGIGCIDVYGASKKRASYSAYPEPINSINGVNENTHARNGQFAGNDSLLYQDEETTPSAYVDFSMAFDGSQAQESWNATIKPNRSSHSRRVSGNIADRVAQYEDLSARQSSSRPITPPNHDSPNYIPLTPTQTPFTRHAKVKHMPQAFSGDYDTSMEATIKPTHRRNRQSLSNFQHMRIQAEMGDSPSPPSNSPMPNSSSIGMQYVKTEPRSYESPHQSPTHSKYPPQNFHSQSSSPELPQRLLYRDPLDNKPHLDAPNGSYPDPEEFSSQANSPMQSSSLHHRSFSEDSTCHADEAHAETGITTDDIACYISGPSPTDQKYLCLFPFCNKRFGRKENIKSHVQTHLGDRQFQCPHCRKCFVRQHDLKRHAKIHSGVKPYPCACGNSFARHDALTRHRQRGMCVGAFEGVVKKVVKRGRPRKHRPEHDERVNKTQRTRTKNKNAAAAAPASNPSSEAPSSASEYSESSYGLSPAPQADYDVLDAPPFSKYAHSPYASADPFVGAGVDAELEYAMQPVTVAAETQCISPQTIQNAASPTYSHHSHHTAAATSPTLSARSPPDLCTSTFEASSPSASLSFYDMPSGQGQQDADEMFLEAFGEGLPMVGAQEGDLLGFVGGKEFEGFGGGWGMWRSCLGRERGCGLISCLAFSTSPFLPFSLPRSPLGVKSGFGVRYDTMRYVCCCFILDGALDLLFWKWDWNTAAGTGGVGREMGKERLLLVHRTHLLASCDLYCQFLSVLSVCFCSACCAL</sequence>
<keyword evidence="2" id="KW-0479">Metal-binding</keyword>
<dbReference type="InterPro" id="IPR050636">
    <property type="entry name" value="C2H2-ZF_domain-containing"/>
</dbReference>
<dbReference type="STRING" id="658429.L8FV47"/>
<feature type="region of interest" description="Disordered" evidence="10">
    <location>
        <begin position="649"/>
        <end position="670"/>
    </location>
</feature>
<feature type="region of interest" description="Disordered" evidence="10">
    <location>
        <begin position="218"/>
        <end position="246"/>
    </location>
</feature>
<keyword evidence="6" id="KW-0805">Transcription regulation</keyword>
<evidence type="ECO:0000313" key="13">
    <source>
        <dbReference type="Proteomes" id="UP000011064"/>
    </source>
</evidence>
<keyword evidence="5" id="KW-0862">Zinc</keyword>
<evidence type="ECO:0000256" key="10">
    <source>
        <dbReference type="SAM" id="MobiDB-lite"/>
    </source>
</evidence>
<feature type="compositionally biased region" description="Polar residues" evidence="10">
    <location>
        <begin position="221"/>
        <end position="236"/>
    </location>
</feature>
<evidence type="ECO:0000256" key="7">
    <source>
        <dbReference type="ARBA" id="ARBA00023163"/>
    </source>
</evidence>
<evidence type="ECO:0000256" key="3">
    <source>
        <dbReference type="ARBA" id="ARBA00022737"/>
    </source>
</evidence>
<dbReference type="SMART" id="SM00355">
    <property type="entry name" value="ZnF_C2H2"/>
    <property type="match status" value="2"/>
</dbReference>
<keyword evidence="8" id="KW-0539">Nucleus</keyword>
<dbReference type="EMBL" id="GL573360">
    <property type="protein sequence ID" value="ELR04752.1"/>
    <property type="molecule type" value="Genomic_DNA"/>
</dbReference>
<dbReference type="InterPro" id="IPR036236">
    <property type="entry name" value="Znf_C2H2_sf"/>
</dbReference>
<dbReference type="HOGENOM" id="CLU_013390_0_0_1"/>
<accession>L8FV47</accession>
<evidence type="ECO:0000256" key="4">
    <source>
        <dbReference type="ARBA" id="ARBA00022771"/>
    </source>
</evidence>
<dbReference type="InParanoid" id="L8FV47"/>
<feature type="compositionally biased region" description="Basic and acidic residues" evidence="10">
    <location>
        <begin position="358"/>
        <end position="369"/>
    </location>
</feature>
<evidence type="ECO:0000259" key="11">
    <source>
        <dbReference type="PROSITE" id="PS50157"/>
    </source>
</evidence>
<evidence type="ECO:0000256" key="5">
    <source>
        <dbReference type="ARBA" id="ARBA00022833"/>
    </source>
</evidence>
<dbReference type="GO" id="GO:0008270">
    <property type="term" value="F:zinc ion binding"/>
    <property type="evidence" value="ECO:0007669"/>
    <property type="project" value="UniProtKB-KW"/>
</dbReference>
<dbReference type="VEuPathDB" id="FungiDB:GMDG_06980"/>
<protein>
    <recommendedName>
        <fullName evidence="11">C2H2-type domain-containing protein</fullName>
    </recommendedName>
</protein>
<dbReference type="Pfam" id="PF00096">
    <property type="entry name" value="zf-C2H2"/>
    <property type="match status" value="1"/>
</dbReference>
<evidence type="ECO:0000256" key="9">
    <source>
        <dbReference type="PROSITE-ProRule" id="PRU00042"/>
    </source>
</evidence>
<feature type="region of interest" description="Disordered" evidence="10">
    <location>
        <begin position="528"/>
        <end position="586"/>
    </location>
</feature>
<feature type="domain" description="C2H2-type" evidence="11">
    <location>
        <begin position="436"/>
        <end position="465"/>
    </location>
</feature>
<feature type="compositionally biased region" description="Polar residues" evidence="10">
    <location>
        <begin position="54"/>
        <end position="67"/>
    </location>
</feature>
<dbReference type="PANTHER" id="PTHR47772">
    <property type="entry name" value="ZINC FINGER PROTEIN 200"/>
    <property type="match status" value="1"/>
</dbReference>
<dbReference type="Gene3D" id="3.30.160.60">
    <property type="entry name" value="Classic Zinc Finger"/>
    <property type="match status" value="3"/>
</dbReference>
<evidence type="ECO:0000313" key="12">
    <source>
        <dbReference type="EMBL" id="ELR04752.1"/>
    </source>
</evidence>
<evidence type="ECO:0000256" key="2">
    <source>
        <dbReference type="ARBA" id="ARBA00022723"/>
    </source>
</evidence>
<reference evidence="13" key="1">
    <citation type="submission" date="2010-09" db="EMBL/GenBank/DDBJ databases">
        <title>The genome sequence of Geomyces destructans 20631-21.</title>
        <authorList>
            <consortium name="The Broad Institute Genome Sequencing Platform"/>
            <person name="Cuomo C.A."/>
            <person name="Blehert D.S."/>
            <person name="Lorch J.M."/>
            <person name="Young S.K."/>
            <person name="Zeng Q."/>
            <person name="Gargeya S."/>
            <person name="Fitzgerald M."/>
            <person name="Haas B."/>
            <person name="Abouelleil A."/>
            <person name="Alvarado L."/>
            <person name="Arachchi H.M."/>
            <person name="Berlin A."/>
            <person name="Brown A."/>
            <person name="Chapman S.B."/>
            <person name="Chen Z."/>
            <person name="Dunbar C."/>
            <person name="Freedman E."/>
            <person name="Gearin G."/>
            <person name="Gellesch M."/>
            <person name="Goldberg J."/>
            <person name="Griggs A."/>
            <person name="Gujja S."/>
            <person name="Heiman D."/>
            <person name="Howarth C."/>
            <person name="Larson L."/>
            <person name="Lui A."/>
            <person name="MacDonald P.J.P."/>
            <person name="Montmayeur A."/>
            <person name="Murphy C."/>
            <person name="Neiman D."/>
            <person name="Pearson M."/>
            <person name="Priest M."/>
            <person name="Roberts A."/>
            <person name="Saif S."/>
            <person name="Shea T."/>
            <person name="Shenoy N."/>
            <person name="Sisk P."/>
            <person name="Stolte C."/>
            <person name="Sykes S."/>
            <person name="Wortman J."/>
            <person name="Nusbaum C."/>
            <person name="Birren B."/>
        </authorList>
    </citation>
    <scope>NUCLEOTIDE SEQUENCE [LARGE SCALE GENOMIC DNA]</scope>
    <source>
        <strain evidence="13">ATCC MYA-4855 / 20631-21</strain>
    </source>
</reference>
<dbReference type="AlphaFoldDB" id="L8FV47"/>
<feature type="compositionally biased region" description="Polar residues" evidence="10">
    <location>
        <begin position="343"/>
        <end position="352"/>
    </location>
</feature>
<feature type="compositionally biased region" description="Low complexity" evidence="10">
    <location>
        <begin position="383"/>
        <end position="394"/>
    </location>
</feature>
<feature type="region of interest" description="Disordered" evidence="10">
    <location>
        <begin position="296"/>
        <end position="405"/>
    </location>
</feature>
<evidence type="ECO:0000256" key="8">
    <source>
        <dbReference type="ARBA" id="ARBA00023242"/>
    </source>
</evidence>
<dbReference type="PROSITE" id="PS00028">
    <property type="entry name" value="ZINC_FINGER_C2H2_1"/>
    <property type="match status" value="2"/>
</dbReference>
<evidence type="ECO:0000256" key="1">
    <source>
        <dbReference type="ARBA" id="ARBA00004123"/>
    </source>
</evidence>
<dbReference type="FunFam" id="3.30.160.60:FF:000504">
    <property type="entry name" value="C2H2 transcription factor swi5"/>
    <property type="match status" value="1"/>
</dbReference>
<feature type="domain" description="C2H2-type" evidence="11">
    <location>
        <begin position="466"/>
        <end position="493"/>
    </location>
</feature>
<proteinExistence type="predicted"/>
<dbReference type="SUPFAM" id="SSF57667">
    <property type="entry name" value="beta-beta-alpha zinc fingers"/>
    <property type="match status" value="2"/>
</dbReference>
<dbReference type="GO" id="GO:0005634">
    <property type="term" value="C:nucleus"/>
    <property type="evidence" value="ECO:0007669"/>
    <property type="project" value="UniProtKB-SubCell"/>
</dbReference>
<gene>
    <name evidence="12" type="ORF">GMDG_06980</name>
</gene>
<dbReference type="PROSITE" id="PS50157">
    <property type="entry name" value="ZINC_FINGER_C2H2_2"/>
    <property type="match status" value="2"/>
</dbReference>
<dbReference type="PANTHER" id="PTHR47772:SF13">
    <property type="entry name" value="GASTRULA ZINC FINGER PROTEIN XLCGF49.1-LIKE-RELATED"/>
    <property type="match status" value="1"/>
</dbReference>
<dbReference type="Proteomes" id="UP000011064">
    <property type="component" value="Unassembled WGS sequence"/>
</dbReference>
<organism evidence="12 13">
    <name type="scientific">Pseudogymnoascus destructans (strain ATCC MYA-4855 / 20631-21)</name>
    <name type="common">Bat white-nose syndrome fungus</name>
    <name type="synonym">Geomyces destructans</name>
    <dbReference type="NCBI Taxonomy" id="658429"/>
    <lineage>
        <taxon>Eukaryota</taxon>
        <taxon>Fungi</taxon>
        <taxon>Dikarya</taxon>
        <taxon>Ascomycota</taxon>
        <taxon>Pezizomycotina</taxon>
        <taxon>Leotiomycetes</taxon>
        <taxon>Thelebolales</taxon>
        <taxon>Thelebolaceae</taxon>
        <taxon>Pseudogymnoascus</taxon>
    </lineage>
</organism>
<name>L8FV47_PSED2</name>
<dbReference type="OrthoDB" id="3437960at2759"/>
<feature type="compositionally biased region" description="Basic residues" evidence="10">
    <location>
        <begin position="8"/>
        <end position="17"/>
    </location>
</feature>
<keyword evidence="4 9" id="KW-0863">Zinc-finger</keyword>
<comment type="subcellular location">
    <subcellularLocation>
        <location evidence="1">Nucleus</location>
    </subcellularLocation>
</comment>
<feature type="compositionally biased region" description="Basic residues" evidence="10">
    <location>
        <begin position="528"/>
        <end position="538"/>
    </location>
</feature>
<keyword evidence="3" id="KW-0677">Repeat</keyword>
<evidence type="ECO:0000256" key="6">
    <source>
        <dbReference type="ARBA" id="ARBA00023015"/>
    </source>
</evidence>
<feature type="region of interest" description="Disordered" evidence="10">
    <location>
        <begin position="1"/>
        <end position="67"/>
    </location>
</feature>
<dbReference type="InterPro" id="IPR013087">
    <property type="entry name" value="Znf_C2H2_type"/>
</dbReference>